<evidence type="ECO:0000313" key="2">
    <source>
        <dbReference type="EMBL" id="MFD1766691.1"/>
    </source>
</evidence>
<keyword evidence="3" id="KW-1185">Reference proteome</keyword>
<accession>A0ABW4MEV8</accession>
<dbReference type="RefSeq" id="WP_381513091.1">
    <property type="nucleotide sequence ID" value="NZ_JBHUEL010000007.1"/>
</dbReference>
<comment type="caution">
    <text evidence="2">The sequence shown here is derived from an EMBL/GenBank/DDBJ whole genome shotgun (WGS) entry which is preliminary data.</text>
</comment>
<protein>
    <submittedName>
        <fullName evidence="2">Uncharacterized protein</fullName>
    </submittedName>
</protein>
<proteinExistence type="predicted"/>
<name>A0ABW4MEV8_9SPHN</name>
<feature type="compositionally biased region" description="Low complexity" evidence="1">
    <location>
        <begin position="417"/>
        <end position="431"/>
    </location>
</feature>
<evidence type="ECO:0000313" key="3">
    <source>
        <dbReference type="Proteomes" id="UP001597215"/>
    </source>
</evidence>
<feature type="region of interest" description="Disordered" evidence="1">
    <location>
        <begin position="295"/>
        <end position="339"/>
    </location>
</feature>
<gene>
    <name evidence="2" type="ORF">ACFSAG_07530</name>
</gene>
<sequence>MTTSYIAPPPAMPVPHGAVRHSVAQMLTQSPAFKAMSLADQQDIARNTALVADYIARPEGIEGQRLEPGAPAQALFDLGGGTDHSASEATWDQKQAAVDAIGQDNFTADAAREGAKVAGELLREVKFPTFVSGLINGVFQSITDSSIRQMEAYQKMIASVATSLKQFMDDNVDANQGRDHMVDQFPDLFDIGMSEDEDNPGPRLRLREGVDEGEALKAVNNKLEFENGALKSLDLSDENVEKALVENSRMQLARQRQQLMASIVLMGINRIVVTDGKISAKIMYDVKAQDSLKKRRSATAMDVARNKDGSVQTTHSGSGEYDSGGNVSSSYTRGEGGGNDYDADYYSKGKYQYENKPIITASTSASESSEAAIQTKIQLSGVVDVNFKSDYLPLDKMATPGMIAAIQGNSTPVDPNVVPSPRAAPPAAASAPAPVAAAPVAAAPVA</sequence>
<reference evidence="3" key="1">
    <citation type="journal article" date="2019" name="Int. J. Syst. Evol. Microbiol.">
        <title>The Global Catalogue of Microorganisms (GCM) 10K type strain sequencing project: providing services to taxonomists for standard genome sequencing and annotation.</title>
        <authorList>
            <consortium name="The Broad Institute Genomics Platform"/>
            <consortium name="The Broad Institute Genome Sequencing Center for Infectious Disease"/>
            <person name="Wu L."/>
            <person name="Ma J."/>
        </authorList>
    </citation>
    <scope>NUCLEOTIDE SEQUENCE [LARGE SCALE GENOMIC DNA]</scope>
    <source>
        <strain evidence="3">CGMCC 1.12449</strain>
    </source>
</reference>
<dbReference type="EMBL" id="JBHUEL010000007">
    <property type="protein sequence ID" value="MFD1766691.1"/>
    <property type="molecule type" value="Genomic_DNA"/>
</dbReference>
<evidence type="ECO:0000256" key="1">
    <source>
        <dbReference type="SAM" id="MobiDB-lite"/>
    </source>
</evidence>
<organism evidence="2 3">
    <name type="scientific">Sphingorhabdus buctiana</name>
    <dbReference type="NCBI Taxonomy" id="1508805"/>
    <lineage>
        <taxon>Bacteria</taxon>
        <taxon>Pseudomonadati</taxon>
        <taxon>Pseudomonadota</taxon>
        <taxon>Alphaproteobacteria</taxon>
        <taxon>Sphingomonadales</taxon>
        <taxon>Sphingomonadaceae</taxon>
        <taxon>Sphingorhabdus</taxon>
    </lineage>
</organism>
<feature type="region of interest" description="Disordered" evidence="1">
    <location>
        <begin position="410"/>
        <end position="431"/>
    </location>
</feature>
<dbReference type="Proteomes" id="UP001597215">
    <property type="component" value="Unassembled WGS sequence"/>
</dbReference>